<protein>
    <submittedName>
        <fullName evidence="2">Uncharacterized protein</fullName>
    </submittedName>
</protein>
<feature type="region of interest" description="Disordered" evidence="1">
    <location>
        <begin position="42"/>
        <end position="62"/>
    </location>
</feature>
<evidence type="ECO:0000256" key="1">
    <source>
        <dbReference type="SAM" id="MobiDB-lite"/>
    </source>
</evidence>
<dbReference type="OrthoDB" id="3646601at2759"/>
<evidence type="ECO:0000313" key="2">
    <source>
        <dbReference type="EMBL" id="GIZ47197.1"/>
    </source>
</evidence>
<proteinExistence type="predicted"/>
<dbReference type="EMBL" id="BOLY01000007">
    <property type="protein sequence ID" value="GIZ47197.1"/>
    <property type="molecule type" value="Genomic_DNA"/>
</dbReference>
<sequence length="264" mass="31266">MTGRAVVPSIETSPFLALSKELRLTIYEFLLLSDRPFMIGRMQDHGTSRSSRRSPRDVNQRHRPVLQRHNERHRPIQPPMTRVSRLIRDEALPVFYAINHFWLIHNEFQPWPKDLPTYRLPGPGRYSELYYCDARRGFHPWLQQTPRSMFNVIQRITLCGYVCWPDRIMIHIDLKARKITGSRHYTTYGDDIVDPPSWAHFNIEKSREALEDREHEDGFEALEAVIQASDTIWRMVDDRDAIARPLGMGHIQQRQIAHGWEFDW</sequence>
<reference evidence="2 3" key="1">
    <citation type="submission" date="2021-01" db="EMBL/GenBank/DDBJ databases">
        <title>Cercospora kikuchii MAFF 305040 whole genome shotgun sequence.</title>
        <authorList>
            <person name="Kashiwa T."/>
            <person name="Suzuki T."/>
        </authorList>
    </citation>
    <scope>NUCLEOTIDE SEQUENCE [LARGE SCALE GENOMIC DNA]</scope>
    <source>
        <strain evidence="2 3">MAFF 305040</strain>
    </source>
</reference>
<dbReference type="PANTHER" id="PTHR42085:SF2">
    <property type="entry name" value="F-BOX DOMAIN-CONTAINING PROTEIN"/>
    <property type="match status" value="1"/>
</dbReference>
<gene>
    <name evidence="2" type="ORF">CKM354_001029600</name>
</gene>
<dbReference type="RefSeq" id="XP_044661684.1">
    <property type="nucleotide sequence ID" value="XM_044805749.1"/>
</dbReference>
<evidence type="ECO:0000313" key="3">
    <source>
        <dbReference type="Proteomes" id="UP000825890"/>
    </source>
</evidence>
<dbReference type="Proteomes" id="UP000825890">
    <property type="component" value="Unassembled WGS sequence"/>
</dbReference>
<dbReference type="PANTHER" id="PTHR42085">
    <property type="entry name" value="F-BOX DOMAIN-CONTAINING PROTEIN"/>
    <property type="match status" value="1"/>
</dbReference>
<organism evidence="2 3">
    <name type="scientific">Cercospora kikuchii</name>
    <dbReference type="NCBI Taxonomy" id="84275"/>
    <lineage>
        <taxon>Eukaryota</taxon>
        <taxon>Fungi</taxon>
        <taxon>Dikarya</taxon>
        <taxon>Ascomycota</taxon>
        <taxon>Pezizomycotina</taxon>
        <taxon>Dothideomycetes</taxon>
        <taxon>Dothideomycetidae</taxon>
        <taxon>Mycosphaerellales</taxon>
        <taxon>Mycosphaerellaceae</taxon>
        <taxon>Cercospora</taxon>
    </lineage>
</organism>
<dbReference type="AlphaFoldDB" id="A0A9P3CTB3"/>
<dbReference type="GeneID" id="68295871"/>
<accession>A0A9P3CTB3</accession>
<dbReference type="InterPro" id="IPR038883">
    <property type="entry name" value="AN11006-like"/>
</dbReference>
<name>A0A9P3CTB3_9PEZI</name>
<comment type="caution">
    <text evidence="2">The sequence shown here is derived from an EMBL/GenBank/DDBJ whole genome shotgun (WGS) entry which is preliminary data.</text>
</comment>
<keyword evidence="3" id="KW-1185">Reference proteome</keyword>